<dbReference type="AlphaFoldDB" id="A0A6L9QUG2"/>
<protein>
    <submittedName>
        <fullName evidence="2">Dihydrofolate reductase family protein</fullName>
    </submittedName>
</protein>
<dbReference type="InterPro" id="IPR002734">
    <property type="entry name" value="RibDG_C"/>
</dbReference>
<gene>
    <name evidence="2" type="ORF">G3I70_42505</name>
</gene>
<accession>A0A6L9QUG2</accession>
<feature type="domain" description="Bacterial bifunctional deaminase-reductase C-terminal" evidence="1">
    <location>
        <begin position="3"/>
        <end position="161"/>
    </location>
</feature>
<reference evidence="2 3" key="1">
    <citation type="submission" date="2020-01" db="EMBL/GenBank/DDBJ databases">
        <title>Insect and environment-associated Actinomycetes.</title>
        <authorList>
            <person name="Currrie C."/>
            <person name="Chevrette M."/>
            <person name="Carlson C."/>
            <person name="Stubbendieck R."/>
            <person name="Wendt-Pienkowski E."/>
        </authorList>
    </citation>
    <scope>NUCLEOTIDE SEQUENCE [LARGE SCALE GENOMIC DNA]</scope>
    <source>
        <strain evidence="2 3">SID10258</strain>
    </source>
</reference>
<organism evidence="2 3">
    <name type="scientific">Actinomadura bangladeshensis</name>
    <dbReference type="NCBI Taxonomy" id="453573"/>
    <lineage>
        <taxon>Bacteria</taxon>
        <taxon>Bacillati</taxon>
        <taxon>Actinomycetota</taxon>
        <taxon>Actinomycetes</taxon>
        <taxon>Streptosporangiales</taxon>
        <taxon>Thermomonosporaceae</taxon>
        <taxon>Actinomadura</taxon>
    </lineage>
</organism>
<dbReference type="InterPro" id="IPR024072">
    <property type="entry name" value="DHFR-like_dom_sf"/>
</dbReference>
<dbReference type="InterPro" id="IPR050765">
    <property type="entry name" value="Riboflavin_Biosynth_HTPR"/>
</dbReference>
<dbReference type="GO" id="GO:0008703">
    <property type="term" value="F:5-amino-6-(5-phosphoribosylamino)uracil reductase activity"/>
    <property type="evidence" value="ECO:0007669"/>
    <property type="project" value="InterPro"/>
</dbReference>
<dbReference type="Gene3D" id="3.40.430.10">
    <property type="entry name" value="Dihydrofolate Reductase, subunit A"/>
    <property type="match status" value="1"/>
</dbReference>
<dbReference type="Pfam" id="PF01872">
    <property type="entry name" value="RibD_C"/>
    <property type="match status" value="1"/>
</dbReference>
<dbReference type="PANTHER" id="PTHR38011:SF12">
    <property type="entry name" value="BIFUNCTIONAL DEAMINASE-REDUCTASE DOMAIN PROTEIN"/>
    <property type="match status" value="1"/>
</dbReference>
<dbReference type="EMBL" id="JAAGLI010001130">
    <property type="protein sequence ID" value="NEA29129.1"/>
    <property type="molecule type" value="Genomic_DNA"/>
</dbReference>
<evidence type="ECO:0000259" key="1">
    <source>
        <dbReference type="Pfam" id="PF01872"/>
    </source>
</evidence>
<comment type="caution">
    <text evidence="2">The sequence shown here is derived from an EMBL/GenBank/DDBJ whole genome shotgun (WGS) entry which is preliminary data.</text>
</comment>
<evidence type="ECO:0000313" key="2">
    <source>
        <dbReference type="EMBL" id="NEA29129.1"/>
    </source>
</evidence>
<dbReference type="Proteomes" id="UP000475532">
    <property type="component" value="Unassembled WGS sequence"/>
</dbReference>
<dbReference type="PANTHER" id="PTHR38011">
    <property type="entry name" value="DIHYDROFOLATE REDUCTASE FAMILY PROTEIN (AFU_ORTHOLOGUE AFUA_8G06820)"/>
    <property type="match status" value="1"/>
</dbReference>
<dbReference type="SUPFAM" id="SSF53597">
    <property type="entry name" value="Dihydrofolate reductase-like"/>
    <property type="match status" value="1"/>
</dbReference>
<proteinExistence type="predicted"/>
<sequence length="175" mass="18524">MAKLLYSATMSLDGFIAGPGGDMSWLTEHLSEPNPTADRLLAQIGALLVGSRTFGGDDPNKDTDKEGAFGGQYQGPVIVLTHRPPAEPVQGVMFASDLETAVAEAKTAAGDRYVNVLGADVARQCIEAKVLDEVLVFIAPVLLGDGVPLFDNPGGEQVRLEPLAGESAHWYRVAY</sequence>
<evidence type="ECO:0000313" key="3">
    <source>
        <dbReference type="Proteomes" id="UP000475532"/>
    </source>
</evidence>
<name>A0A6L9QUG2_9ACTN</name>
<dbReference type="RefSeq" id="WP_163063859.1">
    <property type="nucleotide sequence ID" value="NZ_JAAGLI010001130.1"/>
</dbReference>
<dbReference type="GO" id="GO:0009231">
    <property type="term" value="P:riboflavin biosynthetic process"/>
    <property type="evidence" value="ECO:0007669"/>
    <property type="project" value="InterPro"/>
</dbReference>